<proteinExistence type="predicted"/>
<sequence length="483" mass="54312">MKGTLTLRSRELPSGDEQSVDVVIGVYDALLAGRNYKIEHKVAEVGKVSQSTEFLLRLIHSVDGMPEADVTKFFDFSPQEMTYLLNDAVNLGYVSRDSGRLWTTRAGRDLFVAGGEEPQIFNVEKRTWNFGFDLISFAPQDSVRTTAFDHCLHSLEVDHALVSKGKEQIPASFKRHFTELNTKQGSRALLKRSLYSIDSVTPGDKFSALVPVVVKSPQAFLHQGEPDLLEWRPEHELDDRVQVATAIGKFVEDLRLHVPESAVDDYKILMELAPEFLRSYTLKTGFSVERYQRDAVAVKDHKFQKRRKTIAIIGPFFTPINSAVLDLAVTRAVNYTPATCLPRKFYWHAPRRPYWGTTRVLPTIIQRVQDQIAEKLGSEEQKPSAVLLLERSAQGPHKAFTEKQHYLNDSPPQSVEIFLVPGVAAGVLIHLPGSSTIGHAVPVGFMSLDPLVVSRTENYLKQYGSIEVPEERVSEEDIDLLEE</sequence>
<protein>
    <submittedName>
        <fullName evidence="1">Uncharacterized protein</fullName>
    </submittedName>
</protein>
<evidence type="ECO:0000313" key="2">
    <source>
        <dbReference type="EMBL" id="QFY57608.1"/>
    </source>
</evidence>
<accession>A0AA91Z7E9</accession>
<evidence type="ECO:0000313" key="1">
    <source>
        <dbReference type="EMBL" id="PCD00968.1"/>
    </source>
</evidence>
<name>A0AA91Z7E9_9GAMM</name>
<dbReference type="AlphaFoldDB" id="A0AA91Z7E9"/>
<dbReference type="EMBL" id="CP033116">
    <property type="protein sequence ID" value="QFY57608.1"/>
    <property type="molecule type" value="Genomic_DNA"/>
</dbReference>
<dbReference type="EMBL" id="NWMT01000050">
    <property type="protein sequence ID" value="PCD00968.1"/>
    <property type="molecule type" value="Genomic_DNA"/>
</dbReference>
<gene>
    <name evidence="1" type="ORF">CO192_02680</name>
    <name evidence="2" type="ORF">EAO82_15260</name>
</gene>
<dbReference type="Proteomes" id="UP000344571">
    <property type="component" value="Chromosome"/>
</dbReference>
<evidence type="ECO:0000313" key="3">
    <source>
        <dbReference type="Proteomes" id="UP000243750"/>
    </source>
</evidence>
<keyword evidence="4" id="KW-1185">Reference proteome</keyword>
<reference evidence="2 4" key="2">
    <citation type="submission" date="2018-10" db="EMBL/GenBank/DDBJ databases">
        <title>Complete genome sequence of Pseudomonas pelagia strain Kongs-67.</title>
        <authorList>
            <person name="Sinha R.K."/>
            <person name="Krishnan K."/>
        </authorList>
    </citation>
    <scope>NUCLEOTIDE SEQUENCE [LARGE SCALE GENOMIC DNA]</scope>
    <source>
        <strain evidence="2 4">Kongs-67</strain>
    </source>
</reference>
<dbReference type="Proteomes" id="UP000243750">
    <property type="component" value="Unassembled WGS sequence"/>
</dbReference>
<organism evidence="1 3">
    <name type="scientific">Halopseudomonas pelagia</name>
    <dbReference type="NCBI Taxonomy" id="553151"/>
    <lineage>
        <taxon>Bacteria</taxon>
        <taxon>Pseudomonadati</taxon>
        <taxon>Pseudomonadota</taxon>
        <taxon>Gammaproteobacteria</taxon>
        <taxon>Pseudomonadales</taxon>
        <taxon>Pseudomonadaceae</taxon>
        <taxon>Halopseudomonas</taxon>
    </lineage>
</organism>
<reference evidence="1 3" key="1">
    <citation type="submission" date="2017-09" db="EMBL/GenBank/DDBJ databases">
        <title>Bacterial and phytoplankton interrelationship in Kongsfjorden, an Arctic fjord.</title>
        <authorList>
            <person name="Sinha R."/>
            <person name="Krishnan K."/>
        </authorList>
    </citation>
    <scope>NUCLEOTIDE SEQUENCE [LARGE SCALE GENOMIC DNA]</scope>
    <source>
        <strain evidence="1 3">58</strain>
    </source>
</reference>
<evidence type="ECO:0000313" key="4">
    <source>
        <dbReference type="Proteomes" id="UP000344571"/>
    </source>
</evidence>
<dbReference type="RefSeq" id="WP_096345070.1">
    <property type="nucleotide sequence ID" value="NZ_CP033116.1"/>
</dbReference>